<dbReference type="AlphaFoldDB" id="A0A1B0AAH3"/>
<evidence type="ECO:0000313" key="1">
    <source>
        <dbReference type="EnsemblMetazoa" id="GPAI039337-PA"/>
    </source>
</evidence>
<protein>
    <submittedName>
        <fullName evidence="1">Uncharacterized protein</fullName>
    </submittedName>
</protein>
<evidence type="ECO:0000313" key="2">
    <source>
        <dbReference type="Proteomes" id="UP000092445"/>
    </source>
</evidence>
<name>A0A1B0AAH3_GLOPL</name>
<reference evidence="2" key="1">
    <citation type="submission" date="2014-03" db="EMBL/GenBank/DDBJ databases">
        <authorList>
            <person name="Aksoy S."/>
            <person name="Warren W."/>
            <person name="Wilson R.K."/>
        </authorList>
    </citation>
    <scope>NUCLEOTIDE SEQUENCE [LARGE SCALE GENOMIC DNA]</scope>
    <source>
        <strain evidence="2">IAEA</strain>
    </source>
</reference>
<dbReference type="EnsemblMetazoa" id="GPAI039337-RA">
    <property type="protein sequence ID" value="GPAI039337-PA"/>
    <property type="gene ID" value="GPAI039337"/>
</dbReference>
<dbReference type="Proteomes" id="UP000092445">
    <property type="component" value="Unassembled WGS sequence"/>
</dbReference>
<dbReference type="VEuPathDB" id="VectorBase:GPAI039337"/>
<keyword evidence="2" id="KW-1185">Reference proteome</keyword>
<proteinExistence type="predicted"/>
<accession>A0A1B0AAH3</accession>
<reference evidence="1" key="2">
    <citation type="submission" date="2020-05" db="UniProtKB">
        <authorList>
            <consortium name="EnsemblMetazoa"/>
        </authorList>
    </citation>
    <scope>IDENTIFICATION</scope>
    <source>
        <strain evidence="1">IAEA</strain>
    </source>
</reference>
<organism evidence="1 2">
    <name type="scientific">Glossina pallidipes</name>
    <name type="common">Tsetse fly</name>
    <dbReference type="NCBI Taxonomy" id="7398"/>
    <lineage>
        <taxon>Eukaryota</taxon>
        <taxon>Metazoa</taxon>
        <taxon>Ecdysozoa</taxon>
        <taxon>Arthropoda</taxon>
        <taxon>Hexapoda</taxon>
        <taxon>Insecta</taxon>
        <taxon>Pterygota</taxon>
        <taxon>Neoptera</taxon>
        <taxon>Endopterygota</taxon>
        <taxon>Diptera</taxon>
        <taxon>Brachycera</taxon>
        <taxon>Muscomorpha</taxon>
        <taxon>Hippoboscoidea</taxon>
        <taxon>Glossinidae</taxon>
        <taxon>Glossina</taxon>
    </lineage>
</organism>
<sequence length="192" mass="21597">MRSSCCPSDIRVWRIMSCRASASPNIVFESVEVSRWQEKPCTINSEFLPGCPVLVVATIPRQGSVAYHQHHGGGQALFINAICLRHLFDLLDEGERLSVDGEVEPPSADDLDGRSRVGRCRESFVRPADRGGNLHGFRDIVSCWRCGGVGCRWPSVVRPLCCHRHMQGDGVRQWVRGYFLVNRYPVSPDYRV</sequence>